<dbReference type="PANTHER" id="PTHR38116:SF1">
    <property type="entry name" value="BZIP DOMAIN-CONTAINING PROTEIN"/>
    <property type="match status" value="1"/>
</dbReference>
<evidence type="ECO:0000313" key="1">
    <source>
        <dbReference type="EMBL" id="CAF9942153.1"/>
    </source>
</evidence>
<dbReference type="AlphaFoldDB" id="A0A8H3PJ55"/>
<dbReference type="PANTHER" id="PTHR38116">
    <property type="entry name" value="CHROMOSOME 7, WHOLE GENOME SHOTGUN SEQUENCE"/>
    <property type="match status" value="1"/>
</dbReference>
<protein>
    <submittedName>
        <fullName evidence="1">Uncharacterized protein</fullName>
    </submittedName>
</protein>
<gene>
    <name evidence="1" type="ORF">ALECFALPRED_009547</name>
</gene>
<keyword evidence="2" id="KW-1185">Reference proteome</keyword>
<sequence>MGINSPPVQDDVYNAIQAIFANPGLSEHRYISLMEYSVLRAFLQNASLLAIDPILFADDYALSPWTTSNPYPAFAAHDLSPTLLQLSTPHHPYLDMIAPPSLRNNILLSVMTDEQEDQLCYGMHSDSFTIWGSQPWNSLGI</sequence>
<organism evidence="1 2">
    <name type="scientific">Alectoria fallacina</name>
    <dbReference type="NCBI Taxonomy" id="1903189"/>
    <lineage>
        <taxon>Eukaryota</taxon>
        <taxon>Fungi</taxon>
        <taxon>Dikarya</taxon>
        <taxon>Ascomycota</taxon>
        <taxon>Pezizomycotina</taxon>
        <taxon>Lecanoromycetes</taxon>
        <taxon>OSLEUM clade</taxon>
        <taxon>Lecanoromycetidae</taxon>
        <taxon>Lecanorales</taxon>
        <taxon>Lecanorineae</taxon>
        <taxon>Parmeliaceae</taxon>
        <taxon>Alectoria</taxon>
    </lineage>
</organism>
<comment type="caution">
    <text evidence="1">The sequence shown here is derived from an EMBL/GenBank/DDBJ whole genome shotgun (WGS) entry which is preliminary data.</text>
</comment>
<accession>A0A8H3PJ55</accession>
<dbReference type="Pfam" id="PF11905">
    <property type="entry name" value="DUF3425"/>
    <property type="match status" value="1"/>
</dbReference>
<dbReference type="EMBL" id="CAJPDR010000724">
    <property type="protein sequence ID" value="CAF9942153.1"/>
    <property type="molecule type" value="Genomic_DNA"/>
</dbReference>
<dbReference type="InterPro" id="IPR021833">
    <property type="entry name" value="DUF3425"/>
</dbReference>
<name>A0A8H3PJ55_9LECA</name>
<dbReference type="OrthoDB" id="2245989at2759"/>
<dbReference type="Proteomes" id="UP000664203">
    <property type="component" value="Unassembled WGS sequence"/>
</dbReference>
<evidence type="ECO:0000313" key="2">
    <source>
        <dbReference type="Proteomes" id="UP000664203"/>
    </source>
</evidence>
<proteinExistence type="predicted"/>
<reference evidence="1" key="1">
    <citation type="submission" date="2021-03" db="EMBL/GenBank/DDBJ databases">
        <authorList>
            <person name="Tagirdzhanova G."/>
        </authorList>
    </citation>
    <scope>NUCLEOTIDE SEQUENCE</scope>
</reference>